<dbReference type="Pfam" id="PF13489">
    <property type="entry name" value="Methyltransf_23"/>
    <property type="match status" value="1"/>
</dbReference>
<dbReference type="InterPro" id="IPR029063">
    <property type="entry name" value="SAM-dependent_MTases_sf"/>
</dbReference>
<keyword evidence="1" id="KW-0808">Transferase</keyword>
<proteinExistence type="predicted"/>
<accession>A0AA90H821</accession>
<organism evidence="1">
    <name type="scientific">Streptantibioticus silvisoli</name>
    <dbReference type="NCBI Taxonomy" id="2705255"/>
    <lineage>
        <taxon>Bacteria</taxon>
        <taxon>Bacillati</taxon>
        <taxon>Actinomycetota</taxon>
        <taxon>Actinomycetes</taxon>
        <taxon>Kitasatosporales</taxon>
        <taxon>Streptomycetaceae</taxon>
        <taxon>Streptantibioticus</taxon>
    </lineage>
</organism>
<name>A0AA90H821_9ACTN</name>
<dbReference type="PANTHER" id="PTHR45445:SF2">
    <property type="entry name" value="METHYLTRANSFERASE TYPE 11 DOMAIN-CONTAINING PROTEIN"/>
    <property type="match status" value="1"/>
</dbReference>
<comment type="caution">
    <text evidence="1">The sequence shown here is derived from an EMBL/GenBank/DDBJ whole genome shotgun (WGS) entry which is preliminary data.</text>
</comment>
<protein>
    <submittedName>
        <fullName evidence="1">Methyltransferase domain-containing protein</fullName>
    </submittedName>
</protein>
<dbReference type="AlphaFoldDB" id="A0AA90H821"/>
<dbReference type="SUPFAM" id="SSF53335">
    <property type="entry name" value="S-adenosyl-L-methionine-dependent methyltransferases"/>
    <property type="match status" value="1"/>
</dbReference>
<dbReference type="Gene3D" id="3.40.50.150">
    <property type="entry name" value="Vaccinia Virus protein VP39"/>
    <property type="match status" value="1"/>
</dbReference>
<keyword evidence="1" id="KW-0489">Methyltransferase</keyword>
<dbReference type="EMBL" id="JABXJJ020000034">
    <property type="protein sequence ID" value="MDI5972638.1"/>
    <property type="molecule type" value="Genomic_DNA"/>
</dbReference>
<dbReference type="CDD" id="cd02440">
    <property type="entry name" value="AdoMet_MTases"/>
    <property type="match status" value="1"/>
</dbReference>
<dbReference type="GO" id="GO:0008168">
    <property type="term" value="F:methyltransferase activity"/>
    <property type="evidence" value="ECO:0007669"/>
    <property type="project" value="UniProtKB-KW"/>
</dbReference>
<reference evidence="1" key="1">
    <citation type="submission" date="2023-05" db="EMBL/GenBank/DDBJ databases">
        <title>Streptantibioticus silvisoli sp. nov., acidotolerant actinomycetes 1 from pine litter.</title>
        <authorList>
            <person name="Swiecimska M."/>
            <person name="Golinska P."/>
            <person name="Sangal V."/>
            <person name="Wachnowicz B."/>
            <person name="Goodfellow M."/>
        </authorList>
    </citation>
    <scope>NUCLEOTIDE SEQUENCE</scope>
    <source>
        <strain evidence="1">SL13</strain>
    </source>
</reference>
<sequence>MSIPPVLLKSDELFGEDRSEGLYDKSREISRYLLMHYGEPTDVFDRSGHPLAAAHGYPGRLSRMLEEAARATGTRVADMLDVGCNVGGVTHALSTWVADRVVGVDISPRSIEIARALTRGRGGSFSVAELGPFTRDIVLTLPEPAGRAAVEFEVGDAGALRGTDGGYDAVLLSNVLDRVDDPAACLAQFSGPAGILRGGGLLMIACPWSWYPEFSHPGVWLGSAHDRTSSAQALEQLMRDGYDLVAEQDQPGVLRQNPREYDYFEAHVTIWKKR</sequence>
<gene>
    <name evidence="1" type="ORF">POF50_025400</name>
</gene>
<dbReference type="RefSeq" id="WP_271317921.1">
    <property type="nucleotide sequence ID" value="NZ_JABXJJ020000034.1"/>
</dbReference>
<evidence type="ECO:0000313" key="1">
    <source>
        <dbReference type="EMBL" id="MDI5972638.1"/>
    </source>
</evidence>
<dbReference type="GO" id="GO:0032259">
    <property type="term" value="P:methylation"/>
    <property type="evidence" value="ECO:0007669"/>
    <property type="project" value="UniProtKB-KW"/>
</dbReference>
<dbReference type="PANTHER" id="PTHR45445">
    <property type="match status" value="1"/>
</dbReference>